<accession>A0ABD0MRT8</accession>
<evidence type="ECO:0000313" key="2">
    <source>
        <dbReference type="Proteomes" id="UP001529510"/>
    </source>
</evidence>
<dbReference type="AlphaFoldDB" id="A0ABD0MRT8"/>
<reference evidence="1 2" key="1">
    <citation type="submission" date="2024-05" db="EMBL/GenBank/DDBJ databases">
        <title>Genome sequencing and assembly of Indian major carp, Cirrhinus mrigala (Hamilton, 1822).</title>
        <authorList>
            <person name="Mohindra V."/>
            <person name="Chowdhury L.M."/>
            <person name="Lal K."/>
            <person name="Jena J.K."/>
        </authorList>
    </citation>
    <scope>NUCLEOTIDE SEQUENCE [LARGE SCALE GENOMIC DNA]</scope>
    <source>
        <strain evidence="1">CM1030</strain>
        <tissue evidence="1">Blood</tissue>
    </source>
</reference>
<dbReference type="InterPro" id="IPR043502">
    <property type="entry name" value="DNA/RNA_pol_sf"/>
</dbReference>
<organism evidence="1 2">
    <name type="scientific">Cirrhinus mrigala</name>
    <name type="common">Mrigala</name>
    <dbReference type="NCBI Taxonomy" id="683832"/>
    <lineage>
        <taxon>Eukaryota</taxon>
        <taxon>Metazoa</taxon>
        <taxon>Chordata</taxon>
        <taxon>Craniata</taxon>
        <taxon>Vertebrata</taxon>
        <taxon>Euteleostomi</taxon>
        <taxon>Actinopterygii</taxon>
        <taxon>Neopterygii</taxon>
        <taxon>Teleostei</taxon>
        <taxon>Ostariophysi</taxon>
        <taxon>Cypriniformes</taxon>
        <taxon>Cyprinidae</taxon>
        <taxon>Labeoninae</taxon>
        <taxon>Labeonini</taxon>
        <taxon>Cirrhinus</taxon>
    </lineage>
</organism>
<proteinExistence type="predicted"/>
<dbReference type="PANTHER" id="PTHR35617:SF3">
    <property type="entry name" value="CORE-BINDING (CB) DOMAIN-CONTAINING PROTEIN"/>
    <property type="match status" value="1"/>
</dbReference>
<name>A0ABD0MRT8_CIRMR</name>
<dbReference type="SUPFAM" id="SSF56672">
    <property type="entry name" value="DNA/RNA polymerases"/>
    <property type="match status" value="1"/>
</dbReference>
<keyword evidence="2" id="KW-1185">Reference proteome</keyword>
<dbReference type="Gene3D" id="3.10.10.10">
    <property type="entry name" value="HIV Type 1 Reverse Transcriptase, subunit A, domain 1"/>
    <property type="match status" value="1"/>
</dbReference>
<evidence type="ECO:0000313" key="1">
    <source>
        <dbReference type="EMBL" id="KAL0152747.1"/>
    </source>
</evidence>
<dbReference type="EMBL" id="JAMKFB020000189">
    <property type="protein sequence ID" value="KAL0152747.1"/>
    <property type="molecule type" value="Genomic_DNA"/>
</dbReference>
<protein>
    <submittedName>
        <fullName evidence="1">Uncharacterized protein</fullName>
    </submittedName>
</protein>
<gene>
    <name evidence="1" type="ORF">M9458_052470</name>
</gene>
<sequence length="579" mass="63703">MRGLFASASACVPSTPGRLSLRREPSLALLAGLALLPPDPLSPSSPTRSTARSLGSEACSAVSSPWGTGSTLCIPSSEEVDIESIDEVPQTLQYEELLEVVTHVVAKLNVNWPAEKQAELQRSKLDERFLRNRPPPSHQSLPFFPNLHSESDEIKKDDITELKRTADLSLRATKERSGAGELATPAGVSQAGRTLPARYPLQDAKLAAQTTPEASLKRLVPLVDYLAAWKLLTDVSAWVLHTVERGYCIQFGATPPPFNGVFPTLVGPEQSLVMEQQVDTLLWKETIEVVPPHDRESGFYSRYFIVPKKDRSLRPILDLRQLNRSVMRLKFKMLIVKQVMSQIRKFLRFAFRGEAYRYRILPFDLAFSTRTFTKVVEVVGTPHSFRSQLKLLRPSSNPELPLRGHCQQGNCPVGTVLEFLQDRFSAGLAHSTLKVYVAAISAYHAPLGGFSVGLRYDHGSLPEMVAITPVYESLGLPSPLGVKAHSTRGMAASKAFLEGVPMQNICNTAGWSTPLTFIRFYDLDLVSTQLEFLNGNIPGYVCNYGSPRERDAASQAILLAFLRVLASALKLNAGSSAPP</sequence>
<comment type="caution">
    <text evidence="1">The sequence shown here is derived from an EMBL/GenBank/DDBJ whole genome shotgun (WGS) entry which is preliminary data.</text>
</comment>
<dbReference type="Proteomes" id="UP001529510">
    <property type="component" value="Unassembled WGS sequence"/>
</dbReference>
<dbReference type="PANTHER" id="PTHR35617">
    <property type="entry name" value="PHAGE_INTEGRASE DOMAIN-CONTAINING PROTEIN"/>
    <property type="match status" value="1"/>
</dbReference>